<dbReference type="Pfam" id="PF00668">
    <property type="entry name" value="Condensation"/>
    <property type="match status" value="1"/>
</dbReference>
<dbReference type="FunFam" id="3.40.50.980:FF:000001">
    <property type="entry name" value="Non-ribosomal peptide synthetase"/>
    <property type="match status" value="1"/>
</dbReference>
<organism evidence="7 8">
    <name type="scientific">Rhizobium rhizogenes NBRC 13257</name>
    <dbReference type="NCBI Taxonomy" id="1220581"/>
    <lineage>
        <taxon>Bacteria</taxon>
        <taxon>Pseudomonadati</taxon>
        <taxon>Pseudomonadota</taxon>
        <taxon>Alphaproteobacteria</taxon>
        <taxon>Hyphomicrobiales</taxon>
        <taxon>Rhizobiaceae</taxon>
        <taxon>Rhizobium/Agrobacterium group</taxon>
        <taxon>Rhizobium</taxon>
    </lineage>
</organism>
<dbReference type="InterPro" id="IPR042099">
    <property type="entry name" value="ANL_N_sf"/>
</dbReference>
<dbReference type="InterPro" id="IPR001242">
    <property type="entry name" value="Condensation_dom"/>
</dbReference>
<dbReference type="PANTHER" id="PTHR45527:SF1">
    <property type="entry name" value="FATTY ACID SYNTHASE"/>
    <property type="match status" value="1"/>
</dbReference>
<name>A0AA87Q7S6_RHIRH</name>
<dbReference type="GO" id="GO:0044550">
    <property type="term" value="P:secondary metabolite biosynthetic process"/>
    <property type="evidence" value="ECO:0007669"/>
    <property type="project" value="UniProtKB-ARBA"/>
</dbReference>
<dbReference type="FunFam" id="2.30.38.10:FF:000001">
    <property type="entry name" value="Non-ribosomal peptide synthetase PvdI"/>
    <property type="match status" value="1"/>
</dbReference>
<comment type="caution">
    <text evidence="7">The sequence shown here is derived from an EMBL/GenBank/DDBJ whole genome shotgun (WGS) entry which is preliminary data.</text>
</comment>
<dbReference type="SUPFAM" id="SSF52777">
    <property type="entry name" value="CoA-dependent acyltransferases"/>
    <property type="match status" value="2"/>
</dbReference>
<evidence type="ECO:0000256" key="5">
    <source>
        <dbReference type="ARBA" id="ARBA00022723"/>
    </source>
</evidence>
<dbReference type="GO" id="GO:0043041">
    <property type="term" value="P:amino acid activation for nonribosomal peptide biosynthetic process"/>
    <property type="evidence" value="ECO:0007669"/>
    <property type="project" value="TreeGrafter"/>
</dbReference>
<evidence type="ECO:0000256" key="4">
    <source>
        <dbReference type="ARBA" id="ARBA00022553"/>
    </source>
</evidence>
<dbReference type="FunFam" id="3.40.50.12780:FF:000012">
    <property type="entry name" value="Non-ribosomal peptide synthetase"/>
    <property type="match status" value="1"/>
</dbReference>
<dbReference type="InterPro" id="IPR045851">
    <property type="entry name" value="AMP-bd_C_sf"/>
</dbReference>
<dbReference type="InterPro" id="IPR020845">
    <property type="entry name" value="AMP-binding_CS"/>
</dbReference>
<accession>A0AA87Q7S6</accession>
<dbReference type="SUPFAM" id="SSF56801">
    <property type="entry name" value="Acetyl-CoA synthetase-like"/>
    <property type="match status" value="1"/>
</dbReference>
<dbReference type="InterPro" id="IPR001031">
    <property type="entry name" value="Thioesterase"/>
</dbReference>
<keyword evidence="3" id="KW-0596">Phosphopantetheine</keyword>
<evidence type="ECO:0000259" key="6">
    <source>
        <dbReference type="PROSITE" id="PS50075"/>
    </source>
</evidence>
<dbReference type="PANTHER" id="PTHR45527">
    <property type="entry name" value="NONRIBOSOMAL PEPTIDE SYNTHETASE"/>
    <property type="match status" value="1"/>
</dbReference>
<dbReference type="InterPro" id="IPR036736">
    <property type="entry name" value="ACP-like_sf"/>
</dbReference>
<dbReference type="PROSITE" id="PS00455">
    <property type="entry name" value="AMP_BINDING"/>
    <property type="match status" value="1"/>
</dbReference>
<dbReference type="Pfam" id="PF00501">
    <property type="entry name" value="AMP-binding"/>
    <property type="match status" value="1"/>
</dbReference>
<dbReference type="Pfam" id="PF13193">
    <property type="entry name" value="AMP-binding_C"/>
    <property type="match status" value="1"/>
</dbReference>
<gene>
    <name evidence="7" type="ORF">RRH01S_05_01840</name>
</gene>
<dbReference type="Gene3D" id="3.30.300.30">
    <property type="match status" value="1"/>
</dbReference>
<dbReference type="FunFam" id="1.10.1200.10:FF:000005">
    <property type="entry name" value="Nonribosomal peptide synthetase 1"/>
    <property type="match status" value="1"/>
</dbReference>
<dbReference type="InterPro" id="IPR000873">
    <property type="entry name" value="AMP-dep_synth/lig_dom"/>
</dbReference>
<dbReference type="GO" id="GO:0046872">
    <property type="term" value="F:metal ion binding"/>
    <property type="evidence" value="ECO:0007669"/>
    <property type="project" value="UniProtKB-KW"/>
</dbReference>
<evidence type="ECO:0000256" key="1">
    <source>
        <dbReference type="ARBA" id="ARBA00001957"/>
    </source>
</evidence>
<dbReference type="InterPro" id="IPR010071">
    <property type="entry name" value="AA_adenyl_dom"/>
</dbReference>
<sequence length="1326" mass="146928">MTRKERRLPISPAQAGMWIGEKVGAAGLIFNLAESVEIHGPVNPENFRRALRQLTEEIDATRLRIHEIEGQPHQIVLEEFEGEFSVIDFSTTEEPRKTAEAWMAAEVLAPLDLAHDRLWDSALIKLADDHWLWFQRSHHIAFDGFTAGLSSRRVAEIYTALEEGREPAPVDYGTLEEMLEADRAYRTSQHFERDRAYWTDQLQQTPPPPTLAKRRSTQTGGMLRHSTYLTAENAHTLGKVAKELGASVPQMLIALVAAYYARATDCEDLVILTMLTARINPAMRRIPCMMANAVPLRFKLSPDLTLQELVKQVSQQMMRALRYQRYRYEDMRRDFGLLRHDEQIAWLGVNIEPFDYDLRFAGHPTTVHNLSNGSMNDMTIFAYDRGDGSEIRVDFDANPGLYSMEELQSHEARFTQMMNTLLTEPGQKLSSFSLLSDDERQKVLVEWNDTARAVPDLTWPELFRQQAANNPDAIAVAFGDKQLTYAELDAASDNWAGLLSKRGVLRGDLVAVAVPRSEQMLVGLLAVLKAGAAYLPLDPSDPPSRIGIILEDAKPSAIITTGEAASKLPVEGIPTVLLDHPEDCSPHLVTGTPSPDDRAYVIFTSGSTGRPKGVEIPHRALTNFLFAMQDLLKMKAEDRLLAVTTIAFDIAALELYLPLLAGARTIIAPRETVRDPAALAQLLKQSKATIMQATPSLWRALLDDHGNGVRGLRPVVGGEALPADLAHKMARFDHAVLNVYGPTETTIWSTAMPLKGKDLDMPPIGRPIWNTRLYVLDRNGAPLPPGFAGELYIGGAGVAKGYLNRPDLTQERFLPDPFAGDGSRMYRTGDMACWRGDGVMEYLGRNDHQIKIRGFRVEPGEIEAALVSQPEIRQAVVILREDPGQGKRLVAYLVSAHGDAVGETDLSARLAHSLQSHMIPSAFVMLDAIPLNVNGKIDRHALPAPQWQIQEGFVAPRTEAEKMIAGIWCETLGLNEVGVHDSFFKLGGDSLAAARMIAAVRSKINTAIPLGAIFELPTIASLAVLIGNPTAKNEYLDPVLPIRKNGNSAPLFCIHPVLGMSWAFHSLAEHIAQDMPIYALQSEGLSGPSALPNSVEEMAERYVDRIRKIQPNGPYHILGWSFGGLVAHEMARQLREEDETVAFLGLLDSYPYLQKVRDASSDDVILVQAALGFLGVDVDIGALDPSRPAFSILYDYLIAQYDRGNHPLIHEIQTYEPDILEKARAIIIHHLGLARKFKPGFTDLDMHFFSANRGKGKAIDDVMNYRAEAWLPHVGGRVYRRHLNCHHEEMLDAAPAAEIGAVVQAEVLREFLVLRAPDYSENAMTA</sequence>
<dbReference type="FunFam" id="3.30.300.30:FF:000010">
    <property type="entry name" value="Enterobactin synthetase component F"/>
    <property type="match status" value="1"/>
</dbReference>
<dbReference type="Gene3D" id="3.40.50.1820">
    <property type="entry name" value="alpha/beta hydrolase"/>
    <property type="match status" value="1"/>
</dbReference>
<dbReference type="GO" id="GO:0003824">
    <property type="term" value="F:catalytic activity"/>
    <property type="evidence" value="ECO:0007669"/>
    <property type="project" value="InterPro"/>
</dbReference>
<evidence type="ECO:0000256" key="2">
    <source>
        <dbReference type="ARBA" id="ARBA00006432"/>
    </source>
</evidence>
<dbReference type="Proteomes" id="UP000026941">
    <property type="component" value="Unassembled WGS sequence"/>
</dbReference>
<dbReference type="InterPro" id="IPR025110">
    <property type="entry name" value="AMP-bd_C"/>
</dbReference>
<proteinExistence type="inferred from homology"/>
<dbReference type="PROSITE" id="PS50075">
    <property type="entry name" value="CARRIER"/>
    <property type="match status" value="1"/>
</dbReference>
<comment type="cofactor">
    <cofactor evidence="1">
        <name>pantetheine 4'-phosphate</name>
        <dbReference type="ChEBI" id="CHEBI:47942"/>
    </cofactor>
</comment>
<keyword evidence="4" id="KW-0597">Phosphoprotein</keyword>
<dbReference type="SUPFAM" id="SSF53474">
    <property type="entry name" value="alpha/beta-Hydrolases"/>
    <property type="match status" value="1"/>
</dbReference>
<dbReference type="InterPro" id="IPR006162">
    <property type="entry name" value="Ppantetheine_attach_site"/>
</dbReference>
<feature type="domain" description="Carrier" evidence="6">
    <location>
        <begin position="955"/>
        <end position="1030"/>
    </location>
</feature>
<comment type="similarity">
    <text evidence="2">Belongs to the ATP-dependent AMP-binding enzyme family.</text>
</comment>
<dbReference type="InterPro" id="IPR029058">
    <property type="entry name" value="AB_hydrolase_fold"/>
</dbReference>
<dbReference type="EMBL" id="BAYX01000005">
    <property type="protein sequence ID" value="GAJ93112.1"/>
    <property type="molecule type" value="Genomic_DNA"/>
</dbReference>
<dbReference type="CDD" id="cd12116">
    <property type="entry name" value="A_NRPS_Ta1_like"/>
    <property type="match status" value="1"/>
</dbReference>
<evidence type="ECO:0000313" key="8">
    <source>
        <dbReference type="Proteomes" id="UP000026941"/>
    </source>
</evidence>
<dbReference type="NCBIfam" id="TIGR01733">
    <property type="entry name" value="AA-adenyl-dom"/>
    <property type="match status" value="1"/>
</dbReference>
<dbReference type="PROSITE" id="PS00012">
    <property type="entry name" value="PHOSPHOPANTETHEINE"/>
    <property type="match status" value="1"/>
</dbReference>
<keyword evidence="5" id="KW-0479">Metal-binding</keyword>
<protein>
    <submittedName>
        <fullName evidence="7">Non-ribosomal peptide synthetase</fullName>
    </submittedName>
</protein>
<dbReference type="Pfam" id="PF00550">
    <property type="entry name" value="PP-binding"/>
    <property type="match status" value="1"/>
</dbReference>
<dbReference type="GO" id="GO:0031177">
    <property type="term" value="F:phosphopantetheine binding"/>
    <property type="evidence" value="ECO:0007669"/>
    <property type="project" value="TreeGrafter"/>
</dbReference>
<dbReference type="Gene3D" id="3.40.50.12780">
    <property type="entry name" value="N-terminal domain of ligase-like"/>
    <property type="match status" value="1"/>
</dbReference>
<dbReference type="GO" id="GO:0005737">
    <property type="term" value="C:cytoplasm"/>
    <property type="evidence" value="ECO:0007669"/>
    <property type="project" value="TreeGrafter"/>
</dbReference>
<evidence type="ECO:0000256" key="3">
    <source>
        <dbReference type="ARBA" id="ARBA00022450"/>
    </source>
</evidence>
<dbReference type="SUPFAM" id="SSF47336">
    <property type="entry name" value="ACP-like"/>
    <property type="match status" value="1"/>
</dbReference>
<dbReference type="Pfam" id="PF00975">
    <property type="entry name" value="Thioesterase"/>
    <property type="match status" value="1"/>
</dbReference>
<dbReference type="InterPro" id="IPR009081">
    <property type="entry name" value="PP-bd_ACP"/>
</dbReference>
<dbReference type="Gene3D" id="3.30.559.10">
    <property type="entry name" value="Chloramphenicol acetyltransferase-like domain"/>
    <property type="match status" value="1"/>
</dbReference>
<dbReference type="RefSeq" id="WP_042472023.1">
    <property type="nucleotide sequence ID" value="NZ_BAYX01000005.1"/>
</dbReference>
<dbReference type="InterPro" id="IPR023213">
    <property type="entry name" value="CAT-like_dom_sf"/>
</dbReference>
<evidence type="ECO:0000313" key="7">
    <source>
        <dbReference type="EMBL" id="GAJ93112.1"/>
    </source>
</evidence>
<reference evidence="7 8" key="1">
    <citation type="submission" date="2014-05" db="EMBL/GenBank/DDBJ databases">
        <title>Whole genome shotgun sequence of Rhizobium rhizogenes NBRC 13257.</title>
        <authorList>
            <person name="Katano-Makiyama Y."/>
            <person name="Hosoyama A."/>
            <person name="Hashimoto M."/>
            <person name="Hosoyama Y."/>
            <person name="Noguchi M."/>
            <person name="Tsuchikane K."/>
            <person name="Kimura A."/>
            <person name="Ohji S."/>
            <person name="Ichikawa N."/>
            <person name="Yamazoe A."/>
            <person name="Fujita N."/>
        </authorList>
    </citation>
    <scope>NUCLEOTIDE SEQUENCE [LARGE SCALE GENOMIC DNA]</scope>
    <source>
        <strain evidence="7 8">NBRC 13257</strain>
    </source>
</reference>
<dbReference type="Gene3D" id="3.30.559.30">
    <property type="entry name" value="Nonribosomal peptide synthetase, condensation domain"/>
    <property type="match status" value="2"/>
</dbReference>